<sequence length="133" mass="14664">MRCNLGRINCPDSSSYPLLGFFNSYPMPTRLATSNKPTKTGITALHDDPIVASNVNVPFNDRDTVVFATILPPSTEGDESAAGHDVAVLRFYLLARRHDCKSLAREATCKFATSERKQTARKSRDGEVEKETS</sequence>
<dbReference type="WBParaSite" id="L893_g26249.t1">
    <property type="protein sequence ID" value="L893_g26249.t1"/>
    <property type="gene ID" value="L893_g26249"/>
</dbReference>
<proteinExistence type="predicted"/>
<feature type="region of interest" description="Disordered" evidence="1">
    <location>
        <begin position="113"/>
        <end position="133"/>
    </location>
</feature>
<keyword evidence="2" id="KW-1185">Reference proteome</keyword>
<protein>
    <submittedName>
        <fullName evidence="3">Uncharacterized protein</fullName>
    </submittedName>
</protein>
<evidence type="ECO:0000313" key="2">
    <source>
        <dbReference type="Proteomes" id="UP000095287"/>
    </source>
</evidence>
<evidence type="ECO:0000256" key="1">
    <source>
        <dbReference type="SAM" id="MobiDB-lite"/>
    </source>
</evidence>
<dbReference type="AlphaFoldDB" id="A0A1I7ZGN9"/>
<organism evidence="2 3">
    <name type="scientific">Steinernema glaseri</name>
    <dbReference type="NCBI Taxonomy" id="37863"/>
    <lineage>
        <taxon>Eukaryota</taxon>
        <taxon>Metazoa</taxon>
        <taxon>Ecdysozoa</taxon>
        <taxon>Nematoda</taxon>
        <taxon>Chromadorea</taxon>
        <taxon>Rhabditida</taxon>
        <taxon>Tylenchina</taxon>
        <taxon>Panagrolaimomorpha</taxon>
        <taxon>Strongyloidoidea</taxon>
        <taxon>Steinernematidae</taxon>
        <taxon>Steinernema</taxon>
    </lineage>
</organism>
<accession>A0A1I7ZGN9</accession>
<evidence type="ECO:0000313" key="3">
    <source>
        <dbReference type="WBParaSite" id="L893_g26249.t1"/>
    </source>
</evidence>
<dbReference type="Proteomes" id="UP000095287">
    <property type="component" value="Unplaced"/>
</dbReference>
<name>A0A1I7ZGN9_9BILA</name>
<reference evidence="3" key="1">
    <citation type="submission" date="2016-11" db="UniProtKB">
        <authorList>
            <consortium name="WormBaseParasite"/>
        </authorList>
    </citation>
    <scope>IDENTIFICATION</scope>
</reference>